<dbReference type="CDD" id="cd22160">
    <property type="entry name" value="F-box_AtFBL13-like"/>
    <property type="match status" value="1"/>
</dbReference>
<dbReference type="InterPro" id="IPR053781">
    <property type="entry name" value="F-box_AtFBL13-like"/>
</dbReference>
<dbReference type="EMBL" id="JBEAFC010000011">
    <property type="protein sequence ID" value="KAL1535535.1"/>
    <property type="molecule type" value="Genomic_DNA"/>
</dbReference>
<evidence type="ECO:0000313" key="2">
    <source>
        <dbReference type="EMBL" id="KAL1535535.1"/>
    </source>
</evidence>
<dbReference type="InterPro" id="IPR053772">
    <property type="entry name" value="At1g61320/At1g61330-like"/>
</dbReference>
<dbReference type="PANTHER" id="PTHR34145">
    <property type="entry name" value="OS02G0105600 PROTEIN"/>
    <property type="match status" value="1"/>
</dbReference>
<sequence length="442" mass="50128">MYSDFAIKCDKKETFYGDDCISRLPDDLLITILSRLTLKEAAVASFLSRRWRYLWTNVASLDFDADDKLDSIAADHELRTKYIGWVNHVLRQHRGPTLDLVRICFDLDNRSSEAIDNWVEFATAKRVQRLELDLLGSEETRRWPTNNYTFPCKPGMSTGLKRLKALSLRGVNVSEEALDCFLLMCPELQKLSLCSVEGLKKVKVVGFKRPLKCLEIDKCLGIDTIEISNSSIVSFSYEGPVIDLMISNAPVLGDVSIGEGHSALQADVFGQLSCCLYQLESLRLNIYYTKESTEIFSFPVLPNLRQLILVVGAWDDDSLLEFAYFVNACPNLNRFALKLIWMSIVSPPNIRRETRRAPKCAHEHLKLVEIGGYYGRTSDAEIAIYFIENAVALQKIVIDPRNQVLNRSPLGVAQIERQESARRHAREHLGSKIPPQLKLVIL</sequence>
<accession>A0ABD1FVM3</accession>
<dbReference type="PANTHER" id="PTHR34145:SF79">
    <property type="entry name" value="F-BOX DOMAIN, FBD DOMAIN, LEUCINE-RICH REPEAT DOMAIN SUPERFAMILY"/>
    <property type="match status" value="1"/>
</dbReference>
<dbReference type="Pfam" id="PF23622">
    <property type="entry name" value="LRR_At1g61320_AtMIF1"/>
    <property type="match status" value="1"/>
</dbReference>
<gene>
    <name evidence="2" type="ORF">AAHA92_28300</name>
</gene>
<dbReference type="AlphaFoldDB" id="A0ABD1FVM3"/>
<dbReference type="SUPFAM" id="SSF52047">
    <property type="entry name" value="RNI-like"/>
    <property type="match status" value="1"/>
</dbReference>
<organism evidence="2 3">
    <name type="scientific">Salvia divinorum</name>
    <name type="common">Maria pastora</name>
    <name type="synonym">Diviner's sage</name>
    <dbReference type="NCBI Taxonomy" id="28513"/>
    <lineage>
        <taxon>Eukaryota</taxon>
        <taxon>Viridiplantae</taxon>
        <taxon>Streptophyta</taxon>
        <taxon>Embryophyta</taxon>
        <taxon>Tracheophyta</taxon>
        <taxon>Spermatophyta</taxon>
        <taxon>Magnoliopsida</taxon>
        <taxon>eudicotyledons</taxon>
        <taxon>Gunneridae</taxon>
        <taxon>Pentapetalae</taxon>
        <taxon>asterids</taxon>
        <taxon>lamiids</taxon>
        <taxon>Lamiales</taxon>
        <taxon>Lamiaceae</taxon>
        <taxon>Nepetoideae</taxon>
        <taxon>Mentheae</taxon>
        <taxon>Salviinae</taxon>
        <taxon>Salvia</taxon>
        <taxon>Salvia subgen. Calosphace</taxon>
    </lineage>
</organism>
<reference evidence="2 3" key="1">
    <citation type="submission" date="2024-06" db="EMBL/GenBank/DDBJ databases">
        <title>A chromosome level genome sequence of Diviner's sage (Salvia divinorum).</title>
        <authorList>
            <person name="Ford S.A."/>
            <person name="Ro D.-K."/>
            <person name="Ness R.W."/>
            <person name="Phillips M.A."/>
        </authorList>
    </citation>
    <scope>NUCLEOTIDE SEQUENCE [LARGE SCALE GENOMIC DNA]</scope>
    <source>
        <strain evidence="2">SAF-2024a</strain>
        <tissue evidence="2">Leaf</tissue>
    </source>
</reference>
<dbReference type="InterPro" id="IPR032675">
    <property type="entry name" value="LRR_dom_sf"/>
</dbReference>
<evidence type="ECO:0000313" key="3">
    <source>
        <dbReference type="Proteomes" id="UP001567538"/>
    </source>
</evidence>
<feature type="domain" description="F-box" evidence="1">
    <location>
        <begin position="24"/>
        <end position="64"/>
    </location>
</feature>
<evidence type="ECO:0000259" key="1">
    <source>
        <dbReference type="SMART" id="SM00256"/>
    </source>
</evidence>
<dbReference type="Pfam" id="PF00646">
    <property type="entry name" value="F-box"/>
    <property type="match status" value="1"/>
</dbReference>
<dbReference type="InterPro" id="IPR036047">
    <property type="entry name" value="F-box-like_dom_sf"/>
</dbReference>
<keyword evidence="3" id="KW-1185">Reference proteome</keyword>
<dbReference type="InterPro" id="IPR001810">
    <property type="entry name" value="F-box_dom"/>
</dbReference>
<proteinExistence type="predicted"/>
<dbReference type="Gene3D" id="3.80.10.10">
    <property type="entry name" value="Ribonuclease Inhibitor"/>
    <property type="match status" value="1"/>
</dbReference>
<name>A0ABD1FVM3_SALDI</name>
<protein>
    <submittedName>
        <fullName evidence="2">FBD-associated F-box protein</fullName>
    </submittedName>
</protein>
<dbReference type="Proteomes" id="UP001567538">
    <property type="component" value="Unassembled WGS sequence"/>
</dbReference>
<dbReference type="SMART" id="SM00256">
    <property type="entry name" value="FBOX"/>
    <property type="match status" value="1"/>
</dbReference>
<dbReference type="Gene3D" id="1.20.1280.50">
    <property type="match status" value="1"/>
</dbReference>
<comment type="caution">
    <text evidence="2">The sequence shown here is derived from an EMBL/GenBank/DDBJ whole genome shotgun (WGS) entry which is preliminary data.</text>
</comment>
<dbReference type="SUPFAM" id="SSF81383">
    <property type="entry name" value="F-box domain"/>
    <property type="match status" value="1"/>
</dbReference>
<dbReference type="InterPro" id="IPR055357">
    <property type="entry name" value="LRR_At1g61320_AtMIF1"/>
</dbReference>